<dbReference type="EMBL" id="CM023488">
    <property type="protein sequence ID" value="KAH6924423.1"/>
    <property type="molecule type" value="Genomic_DNA"/>
</dbReference>
<keyword evidence="2" id="KW-1185">Reference proteome</keyword>
<reference evidence="1" key="1">
    <citation type="submission" date="2020-05" db="EMBL/GenBank/DDBJ databases">
        <title>Large-scale comparative analyses of tick genomes elucidate their genetic diversity and vector capacities.</title>
        <authorList>
            <person name="Jia N."/>
            <person name="Wang J."/>
            <person name="Shi W."/>
            <person name="Du L."/>
            <person name="Sun Y."/>
            <person name="Zhan W."/>
            <person name="Jiang J."/>
            <person name="Wang Q."/>
            <person name="Zhang B."/>
            <person name="Ji P."/>
            <person name="Sakyi L.B."/>
            <person name="Cui X."/>
            <person name="Yuan T."/>
            <person name="Jiang B."/>
            <person name="Yang W."/>
            <person name="Lam T.T.-Y."/>
            <person name="Chang Q."/>
            <person name="Ding S."/>
            <person name="Wang X."/>
            <person name="Zhu J."/>
            <person name="Ruan X."/>
            <person name="Zhao L."/>
            <person name="Wei J."/>
            <person name="Que T."/>
            <person name="Du C."/>
            <person name="Cheng J."/>
            <person name="Dai P."/>
            <person name="Han X."/>
            <person name="Huang E."/>
            <person name="Gao Y."/>
            <person name="Liu J."/>
            <person name="Shao H."/>
            <person name="Ye R."/>
            <person name="Li L."/>
            <person name="Wei W."/>
            <person name="Wang X."/>
            <person name="Wang C."/>
            <person name="Yang T."/>
            <person name="Huo Q."/>
            <person name="Li W."/>
            <person name="Guo W."/>
            <person name="Chen H."/>
            <person name="Zhou L."/>
            <person name="Ni X."/>
            <person name="Tian J."/>
            <person name="Zhou Y."/>
            <person name="Sheng Y."/>
            <person name="Liu T."/>
            <person name="Pan Y."/>
            <person name="Xia L."/>
            <person name="Li J."/>
            <person name="Zhao F."/>
            <person name="Cao W."/>
        </authorList>
    </citation>
    <scope>NUCLEOTIDE SEQUENCE</scope>
    <source>
        <strain evidence="1">Hyas-2018</strain>
    </source>
</reference>
<name>A0ACB7RSP3_HYAAI</name>
<comment type="caution">
    <text evidence="1">The sequence shown here is derived from an EMBL/GenBank/DDBJ whole genome shotgun (WGS) entry which is preliminary data.</text>
</comment>
<dbReference type="Proteomes" id="UP000821845">
    <property type="component" value="Chromosome 8"/>
</dbReference>
<gene>
    <name evidence="1" type="ORF">HPB50_017341</name>
</gene>
<proteinExistence type="predicted"/>
<accession>A0ACB7RSP3</accession>
<sequence length="225" mass="24892">MSIKGPSTAKTRCKKGADEVVAGDGDIGKRQAVTVRYLTKRYIGEYSSSKDMLYRHNVTFDNVATDVEILDSSCCMVTGCLYDHITWADAFVLVYSICERSSFDHARALLETLVAVRGARSAPMILLGNKRDLEHCRQVGVDDGHEASLHFHCQFYEVSAAENYVGVSLAFQSLIRETRALQALRTLPIRRKAGAAMTVSKMIGIVFGKSHKSNRNGKKRPSLSI</sequence>
<evidence type="ECO:0000313" key="2">
    <source>
        <dbReference type="Proteomes" id="UP000821845"/>
    </source>
</evidence>
<evidence type="ECO:0000313" key="1">
    <source>
        <dbReference type="EMBL" id="KAH6924423.1"/>
    </source>
</evidence>
<organism evidence="1 2">
    <name type="scientific">Hyalomma asiaticum</name>
    <name type="common">Tick</name>
    <dbReference type="NCBI Taxonomy" id="266040"/>
    <lineage>
        <taxon>Eukaryota</taxon>
        <taxon>Metazoa</taxon>
        <taxon>Ecdysozoa</taxon>
        <taxon>Arthropoda</taxon>
        <taxon>Chelicerata</taxon>
        <taxon>Arachnida</taxon>
        <taxon>Acari</taxon>
        <taxon>Parasitiformes</taxon>
        <taxon>Ixodida</taxon>
        <taxon>Ixodoidea</taxon>
        <taxon>Ixodidae</taxon>
        <taxon>Hyalomminae</taxon>
        <taxon>Hyalomma</taxon>
    </lineage>
</organism>
<protein>
    <submittedName>
        <fullName evidence="1">Uncharacterized protein</fullName>
    </submittedName>
</protein>